<dbReference type="EMBL" id="LNTC01000143">
    <property type="protein sequence ID" value="OQR40952.1"/>
    <property type="molecule type" value="Genomic_DNA"/>
</dbReference>
<dbReference type="Proteomes" id="UP000192599">
    <property type="component" value="Unassembled WGS sequence"/>
</dbReference>
<organism evidence="1 2">
    <name type="scientific">Aliarcobacter cryaerophilus</name>
    <dbReference type="NCBI Taxonomy" id="28198"/>
    <lineage>
        <taxon>Bacteria</taxon>
        <taxon>Pseudomonadati</taxon>
        <taxon>Campylobacterota</taxon>
        <taxon>Epsilonproteobacteria</taxon>
        <taxon>Campylobacterales</taxon>
        <taxon>Arcobacteraceae</taxon>
        <taxon>Aliarcobacter</taxon>
    </lineage>
</organism>
<gene>
    <name evidence="1" type="ORF">AS859_08615</name>
</gene>
<comment type="caution">
    <text evidence="1">The sequence shown here is derived from an EMBL/GenBank/DDBJ whole genome shotgun (WGS) entry which is preliminary data.</text>
</comment>
<reference evidence="1 2" key="1">
    <citation type="submission" date="2017-04" db="EMBL/GenBank/DDBJ databases">
        <title>Accumulation and expression of multiple antibiotic resistance genes in Arcobacter cryaerophilus that thrives in sewage.</title>
        <authorList>
            <person name="Millar J.A."/>
            <person name="Raghavan R."/>
        </authorList>
    </citation>
    <scope>NUCLEOTIDE SEQUENCE [LARGE SCALE GENOMIC DNA]</scope>
    <source>
        <strain evidence="1 2">AZT-1</strain>
    </source>
</reference>
<evidence type="ECO:0000313" key="2">
    <source>
        <dbReference type="Proteomes" id="UP000192599"/>
    </source>
</evidence>
<protein>
    <submittedName>
        <fullName evidence="1">Uncharacterized protein</fullName>
    </submittedName>
</protein>
<dbReference type="AlphaFoldDB" id="A0A1V9VAC5"/>
<name>A0A1V9VAC5_9BACT</name>
<dbReference type="RefSeq" id="WP_066358935.1">
    <property type="nucleotide sequence ID" value="NZ_JAMXDJ010000011.1"/>
</dbReference>
<dbReference type="SUPFAM" id="SSF75708">
    <property type="entry name" value="Chemotaxis phosphatase CheZ"/>
    <property type="match status" value="1"/>
</dbReference>
<evidence type="ECO:0000313" key="1">
    <source>
        <dbReference type="EMBL" id="OQR40952.1"/>
    </source>
</evidence>
<accession>A0A1V9VAC5</accession>
<sequence length="118" mass="13635">MRYEELITELCEVIKETENDAEGIFENADEISNIIDNIKIPIHKREKLKDLLSNIYGLLQRQDLHRQKIERVVNFVCDKNDIDKTQYNLAPSAKTIDATEDSLSEDELAALIQSMQNN</sequence>
<proteinExistence type="predicted"/>